<dbReference type="Pfam" id="PF00588">
    <property type="entry name" value="SpoU_methylase"/>
    <property type="match status" value="1"/>
</dbReference>
<evidence type="ECO:0000256" key="4">
    <source>
        <dbReference type="ARBA" id="ARBA00022691"/>
    </source>
</evidence>
<evidence type="ECO:0000256" key="3">
    <source>
        <dbReference type="ARBA" id="ARBA00022679"/>
    </source>
</evidence>
<keyword evidence="4" id="KW-0949">S-adenosyl-L-methionine</keyword>
<dbReference type="RefSeq" id="WP_048094990.1">
    <property type="nucleotide sequence ID" value="NZ_CP011267.1"/>
</dbReference>
<dbReference type="EMBL" id="CP011267">
    <property type="protein sequence ID" value="AKG91719.1"/>
    <property type="molecule type" value="Genomic_DNA"/>
</dbReference>
<dbReference type="GO" id="GO:0003723">
    <property type="term" value="F:RNA binding"/>
    <property type="evidence" value="ECO:0007669"/>
    <property type="project" value="InterPro"/>
</dbReference>
<dbReference type="Proteomes" id="UP000034723">
    <property type="component" value="Chromosome"/>
</dbReference>
<evidence type="ECO:0000313" key="6">
    <source>
        <dbReference type="EMBL" id="AKG91719.1"/>
    </source>
</evidence>
<dbReference type="GO" id="GO:0005829">
    <property type="term" value="C:cytosol"/>
    <property type="evidence" value="ECO:0007669"/>
    <property type="project" value="TreeGrafter"/>
</dbReference>
<evidence type="ECO:0000313" key="7">
    <source>
        <dbReference type="Proteomes" id="UP000034723"/>
    </source>
</evidence>
<dbReference type="STRING" id="113653.GAH_00955"/>
<dbReference type="PATRIC" id="fig|113653.22.peg.954"/>
<dbReference type="OrthoDB" id="372184at2157"/>
<dbReference type="Gene3D" id="3.40.1280.10">
    <property type="match status" value="1"/>
</dbReference>
<dbReference type="AlphaFoldDB" id="A0A0F7II53"/>
<keyword evidence="7" id="KW-1185">Reference proteome</keyword>
<dbReference type="InterPro" id="IPR001537">
    <property type="entry name" value="SpoU_MeTrfase"/>
</dbReference>
<proteinExistence type="inferred from homology"/>
<dbReference type="NCBIfam" id="TIGR00050">
    <property type="entry name" value="rRNA_methyl_1"/>
    <property type="match status" value="1"/>
</dbReference>
<comment type="similarity">
    <text evidence="1">Belongs to the class IV-like SAM-binding methyltransferase superfamily. RNA methyltransferase TrmH family.</text>
</comment>
<dbReference type="SUPFAM" id="SSF75217">
    <property type="entry name" value="alpha/beta knot"/>
    <property type="match status" value="1"/>
</dbReference>
<evidence type="ECO:0000256" key="2">
    <source>
        <dbReference type="ARBA" id="ARBA00022603"/>
    </source>
</evidence>
<dbReference type="CDD" id="cd18093">
    <property type="entry name" value="SpoU-like_TrmJ"/>
    <property type="match status" value="1"/>
</dbReference>
<dbReference type="InterPro" id="IPR029026">
    <property type="entry name" value="tRNA_m1G_MTases_N"/>
</dbReference>
<dbReference type="PANTHER" id="PTHR42786">
    <property type="entry name" value="TRNA/RRNA METHYLTRANSFERASE"/>
    <property type="match status" value="1"/>
</dbReference>
<sequence>MIDVVLVELKIPENIGFIARVMKNFGFRNLVLYNCNVGRVSLITASHARDLIENARIIDSLEDYLGEKSLVIGTTGIRSRNVGSYIRKTVTPEELRKIMRSNAAILFGREDFGLFDEELRLCNVVVSIPTSEEYPVMNVSHAAAVILYELSKTEPERGDWATQRDVDVLVDYFDQLMHEVWYPRHRIQKSRVLLKRAFGRAGMSKYEMNHIAGIIRKTVLYIKHLKEEHGAK</sequence>
<dbReference type="HOGENOM" id="CLU_056931_3_0_2"/>
<dbReference type="KEGG" id="gah:GAH_00955"/>
<protein>
    <submittedName>
        <fullName evidence="6">RNA methyltransferase, TrmH family, group 1</fullName>
    </submittedName>
</protein>
<organism evidence="6 7">
    <name type="scientific">Geoglobus ahangari</name>
    <dbReference type="NCBI Taxonomy" id="113653"/>
    <lineage>
        <taxon>Archaea</taxon>
        <taxon>Methanobacteriati</taxon>
        <taxon>Methanobacteriota</taxon>
        <taxon>Archaeoglobi</taxon>
        <taxon>Archaeoglobales</taxon>
        <taxon>Archaeoglobaceae</taxon>
        <taxon>Geoglobus</taxon>
    </lineage>
</organism>
<feature type="domain" description="tRNA/rRNA methyltransferase SpoU type" evidence="5">
    <location>
        <begin position="3"/>
        <end position="148"/>
    </location>
</feature>
<reference evidence="6 7" key="1">
    <citation type="submission" date="2015-04" db="EMBL/GenBank/DDBJ databases">
        <title>The complete genome sequence of the hyperthermophilic, obligate iron-reducing archaeon Geoglobus ahangari strain 234T.</title>
        <authorList>
            <person name="Manzella M.P."/>
            <person name="Holmes D.E."/>
            <person name="Rocheleau J.M."/>
            <person name="Chung A."/>
            <person name="Reguera G."/>
            <person name="Kashefi K."/>
        </authorList>
    </citation>
    <scope>NUCLEOTIDE SEQUENCE [LARGE SCALE GENOMIC DNA]</scope>
    <source>
        <strain evidence="6 7">234</strain>
    </source>
</reference>
<dbReference type="InParanoid" id="A0A0F7II53"/>
<evidence type="ECO:0000259" key="5">
    <source>
        <dbReference type="Pfam" id="PF00588"/>
    </source>
</evidence>
<dbReference type="GeneID" id="24803532"/>
<gene>
    <name evidence="6" type="ORF">GAH_00955</name>
</gene>
<dbReference type="PIRSF" id="PIRSF004808">
    <property type="entry name" value="LasT"/>
    <property type="match status" value="1"/>
</dbReference>
<accession>A0A0F7II53</accession>
<dbReference type="InterPro" id="IPR004384">
    <property type="entry name" value="RNA_MeTrfase_TrmJ/LasT"/>
</dbReference>
<evidence type="ECO:0000256" key="1">
    <source>
        <dbReference type="ARBA" id="ARBA00007228"/>
    </source>
</evidence>
<dbReference type="GO" id="GO:0008173">
    <property type="term" value="F:RNA methyltransferase activity"/>
    <property type="evidence" value="ECO:0007669"/>
    <property type="project" value="InterPro"/>
</dbReference>
<dbReference type="InterPro" id="IPR029028">
    <property type="entry name" value="Alpha/beta_knot_MTases"/>
</dbReference>
<dbReference type="GO" id="GO:0002128">
    <property type="term" value="P:tRNA nucleoside ribose methylation"/>
    <property type="evidence" value="ECO:0007669"/>
    <property type="project" value="TreeGrafter"/>
</dbReference>
<keyword evidence="2 6" id="KW-0489">Methyltransferase</keyword>
<keyword evidence="3 6" id="KW-0808">Transferase</keyword>
<name>A0A0F7II53_9EURY</name>
<dbReference type="PANTHER" id="PTHR42786:SF2">
    <property type="entry name" value="TRNA (CYTIDINE_URIDINE-2'-O-)-METHYLTRANSFERASE TRMJ"/>
    <property type="match status" value="1"/>
</dbReference>